<comment type="caution">
    <text evidence="1">The sequence shown here is derived from an EMBL/GenBank/DDBJ whole genome shotgun (WGS) entry which is preliminary data.</text>
</comment>
<evidence type="ECO:0000313" key="2">
    <source>
        <dbReference type="Proteomes" id="UP000821845"/>
    </source>
</evidence>
<dbReference type="Proteomes" id="UP000821845">
    <property type="component" value="Chromosome 10"/>
</dbReference>
<reference evidence="1" key="1">
    <citation type="submission" date="2020-05" db="EMBL/GenBank/DDBJ databases">
        <title>Large-scale comparative analyses of tick genomes elucidate their genetic diversity and vector capacities.</title>
        <authorList>
            <person name="Jia N."/>
            <person name="Wang J."/>
            <person name="Shi W."/>
            <person name="Du L."/>
            <person name="Sun Y."/>
            <person name="Zhan W."/>
            <person name="Jiang J."/>
            <person name="Wang Q."/>
            <person name="Zhang B."/>
            <person name="Ji P."/>
            <person name="Sakyi L.B."/>
            <person name="Cui X."/>
            <person name="Yuan T."/>
            <person name="Jiang B."/>
            <person name="Yang W."/>
            <person name="Lam T.T.-Y."/>
            <person name="Chang Q."/>
            <person name="Ding S."/>
            <person name="Wang X."/>
            <person name="Zhu J."/>
            <person name="Ruan X."/>
            <person name="Zhao L."/>
            <person name="Wei J."/>
            <person name="Que T."/>
            <person name="Du C."/>
            <person name="Cheng J."/>
            <person name="Dai P."/>
            <person name="Han X."/>
            <person name="Huang E."/>
            <person name="Gao Y."/>
            <person name="Liu J."/>
            <person name="Shao H."/>
            <person name="Ye R."/>
            <person name="Li L."/>
            <person name="Wei W."/>
            <person name="Wang X."/>
            <person name="Wang C."/>
            <person name="Yang T."/>
            <person name="Huo Q."/>
            <person name="Li W."/>
            <person name="Guo W."/>
            <person name="Chen H."/>
            <person name="Zhou L."/>
            <person name="Ni X."/>
            <person name="Tian J."/>
            <person name="Zhou Y."/>
            <person name="Sheng Y."/>
            <person name="Liu T."/>
            <person name="Pan Y."/>
            <person name="Xia L."/>
            <person name="Li J."/>
            <person name="Zhao F."/>
            <person name="Cao W."/>
        </authorList>
    </citation>
    <scope>NUCLEOTIDE SEQUENCE</scope>
    <source>
        <strain evidence="1">Hyas-2018</strain>
    </source>
</reference>
<name>A0ACB7TAY6_HYAAI</name>
<accession>A0ACB7TAY6</accession>
<organism evidence="1 2">
    <name type="scientific">Hyalomma asiaticum</name>
    <name type="common">Tick</name>
    <dbReference type="NCBI Taxonomy" id="266040"/>
    <lineage>
        <taxon>Eukaryota</taxon>
        <taxon>Metazoa</taxon>
        <taxon>Ecdysozoa</taxon>
        <taxon>Arthropoda</taxon>
        <taxon>Chelicerata</taxon>
        <taxon>Arachnida</taxon>
        <taxon>Acari</taxon>
        <taxon>Parasitiformes</taxon>
        <taxon>Ixodida</taxon>
        <taxon>Ixodoidea</taxon>
        <taxon>Ixodidae</taxon>
        <taxon>Hyalomminae</taxon>
        <taxon>Hyalomma</taxon>
    </lineage>
</organism>
<sequence length="472" mass="51228">MSDAFCDGLSTPFRRQPCTAPLLTTVGNLKHELLDTSGFVAGVIIPMKSASDPCGRPRRAAAGYQPCSADLSSSGTAGSSPVLQAHTVAANDAPEFAAASADNAALTAQDSSREHQPLLMPEAEAAMAQEGADNTTRNTLQYFLIGMLFAGLVIAALSTTANSPGGPMAPHDLLLDEEGQPAHHQQRRSYEYVARDVQDQELLVVAAPSAGQQPQPFIASSSANGTRDGLVNSAGARSADRKMPAQHLGQLESPRAGRHVGEGCRRFCYTYCSHPVPLFHYDPELRVCLPTSDSGSQLCNHSSNRFRSWRHCSESGLKQDRVSDRCLENTPFLPCISRDVVGTFWYFDGSACTTWSFPRGNCPQSYRGVYKSLRECSRQCEGKRVKVDQTRCGVPELGQCDLGHLKYPYFADMQAEGSARCANASRASLLARRCLVGSNQFHSLESCQSACMAQILFKHRNYNALDDDDFNT</sequence>
<protein>
    <submittedName>
        <fullName evidence="1">Uncharacterized protein</fullName>
    </submittedName>
</protein>
<proteinExistence type="predicted"/>
<gene>
    <name evidence="1" type="ORF">HPB50_021699</name>
</gene>
<keyword evidence="2" id="KW-1185">Reference proteome</keyword>
<dbReference type="EMBL" id="CM023490">
    <property type="protein sequence ID" value="KAH6943467.1"/>
    <property type="molecule type" value="Genomic_DNA"/>
</dbReference>
<evidence type="ECO:0000313" key="1">
    <source>
        <dbReference type="EMBL" id="KAH6943467.1"/>
    </source>
</evidence>